<dbReference type="RefSeq" id="XP_064672247.1">
    <property type="nucleotide sequence ID" value="XM_064814722.1"/>
</dbReference>
<dbReference type="PANTHER" id="PTHR46344">
    <property type="entry name" value="OS02G0202900 PROTEIN"/>
    <property type="match status" value="1"/>
</dbReference>
<gene>
    <name evidence="4" type="ORF">N656DRAFT_776854</name>
</gene>
<evidence type="ECO:0000313" key="5">
    <source>
        <dbReference type="Proteomes" id="UP001302812"/>
    </source>
</evidence>
<dbReference type="EMBL" id="MU853336">
    <property type="protein sequence ID" value="KAK4114677.1"/>
    <property type="molecule type" value="Genomic_DNA"/>
</dbReference>
<organism evidence="4 5">
    <name type="scientific">Canariomyces notabilis</name>
    <dbReference type="NCBI Taxonomy" id="2074819"/>
    <lineage>
        <taxon>Eukaryota</taxon>
        <taxon>Fungi</taxon>
        <taxon>Dikarya</taxon>
        <taxon>Ascomycota</taxon>
        <taxon>Pezizomycotina</taxon>
        <taxon>Sordariomycetes</taxon>
        <taxon>Sordariomycetidae</taxon>
        <taxon>Sordariales</taxon>
        <taxon>Chaetomiaceae</taxon>
        <taxon>Canariomyces</taxon>
    </lineage>
</organism>
<evidence type="ECO:0000313" key="4">
    <source>
        <dbReference type="EMBL" id="KAK4114677.1"/>
    </source>
</evidence>
<dbReference type="SMART" id="SM00612">
    <property type="entry name" value="Kelch"/>
    <property type="match status" value="4"/>
</dbReference>
<evidence type="ECO:0000256" key="1">
    <source>
        <dbReference type="ARBA" id="ARBA00022441"/>
    </source>
</evidence>
<dbReference type="GeneID" id="89938847"/>
<dbReference type="Gene3D" id="2.120.10.80">
    <property type="entry name" value="Kelch-type beta propeller"/>
    <property type="match status" value="2"/>
</dbReference>
<evidence type="ECO:0000256" key="3">
    <source>
        <dbReference type="SAM" id="SignalP"/>
    </source>
</evidence>
<keyword evidence="2" id="KW-0677">Repeat</keyword>
<dbReference type="PANTHER" id="PTHR46344:SF27">
    <property type="entry name" value="KELCH REPEAT SUPERFAMILY PROTEIN"/>
    <property type="match status" value="1"/>
</dbReference>
<comment type="caution">
    <text evidence="4">The sequence shown here is derived from an EMBL/GenBank/DDBJ whole genome shotgun (WGS) entry which is preliminary data.</text>
</comment>
<keyword evidence="1" id="KW-0880">Kelch repeat</keyword>
<feature type="chain" id="PRO_5042973750" evidence="3">
    <location>
        <begin position="26"/>
        <end position="336"/>
    </location>
</feature>
<protein>
    <submittedName>
        <fullName evidence="4">Galactose oxidase</fullName>
    </submittedName>
</protein>
<dbReference type="Pfam" id="PF24681">
    <property type="entry name" value="Kelch_KLHDC2_KLHL20_DRC7"/>
    <property type="match status" value="1"/>
</dbReference>
<proteinExistence type="predicted"/>
<dbReference type="SUPFAM" id="SSF117281">
    <property type="entry name" value="Kelch motif"/>
    <property type="match status" value="1"/>
</dbReference>
<evidence type="ECO:0000256" key="2">
    <source>
        <dbReference type="ARBA" id="ARBA00022737"/>
    </source>
</evidence>
<dbReference type="InterPro" id="IPR015915">
    <property type="entry name" value="Kelch-typ_b-propeller"/>
</dbReference>
<keyword evidence="3" id="KW-0732">Signal</keyword>
<sequence length="336" mass="35258">MYNVANHRLMGWLAIAPHALKPVLAQTWIDLAPIPIGTIQEHSTVLLSETLLATVGGIYTNTTTANDLLLYDIPSNTWSHGAPIPVPLNHPNTAAHGGKLYVLGGLAGSFPWVATSAAYVYDVQNDSWSPIAGMPTGEARGSAASAVHNGTIYLAGGERTINGPTVDIVSAYHIPSDEWMPVPEPAARLPAGRDHMAYAQIGTKFYVLGGRENGQTNVKDTVFILDLADLAAGWKTSTARMPTARGGLTGAAIGRRIYTFGGEGNPAPNSAGVFNQTEMYDSVTDTWTRLPAMQVPRHGTSAVAAGGKVYIPGGGIMQGAGGVGVFNAFLPRACRA</sequence>
<reference evidence="4" key="1">
    <citation type="journal article" date="2023" name="Mol. Phylogenet. Evol.">
        <title>Genome-scale phylogeny and comparative genomics of the fungal order Sordariales.</title>
        <authorList>
            <person name="Hensen N."/>
            <person name="Bonometti L."/>
            <person name="Westerberg I."/>
            <person name="Brannstrom I.O."/>
            <person name="Guillou S."/>
            <person name="Cros-Aarteil S."/>
            <person name="Calhoun S."/>
            <person name="Haridas S."/>
            <person name="Kuo A."/>
            <person name="Mondo S."/>
            <person name="Pangilinan J."/>
            <person name="Riley R."/>
            <person name="LaButti K."/>
            <person name="Andreopoulos B."/>
            <person name="Lipzen A."/>
            <person name="Chen C."/>
            <person name="Yan M."/>
            <person name="Daum C."/>
            <person name="Ng V."/>
            <person name="Clum A."/>
            <person name="Steindorff A."/>
            <person name="Ohm R.A."/>
            <person name="Martin F."/>
            <person name="Silar P."/>
            <person name="Natvig D.O."/>
            <person name="Lalanne C."/>
            <person name="Gautier V."/>
            <person name="Ament-Velasquez S.L."/>
            <person name="Kruys A."/>
            <person name="Hutchinson M.I."/>
            <person name="Powell A.J."/>
            <person name="Barry K."/>
            <person name="Miller A.N."/>
            <person name="Grigoriev I.V."/>
            <person name="Debuchy R."/>
            <person name="Gladieux P."/>
            <person name="Hiltunen Thoren M."/>
            <person name="Johannesson H."/>
        </authorList>
    </citation>
    <scope>NUCLEOTIDE SEQUENCE</scope>
    <source>
        <strain evidence="4">CBS 508.74</strain>
    </source>
</reference>
<accession>A0AAN6THP5</accession>
<name>A0AAN6THP5_9PEZI</name>
<dbReference type="Pfam" id="PF01344">
    <property type="entry name" value="Kelch_1"/>
    <property type="match status" value="1"/>
</dbReference>
<reference evidence="4" key="2">
    <citation type="submission" date="2023-05" db="EMBL/GenBank/DDBJ databases">
        <authorList>
            <consortium name="Lawrence Berkeley National Laboratory"/>
            <person name="Steindorff A."/>
            <person name="Hensen N."/>
            <person name="Bonometti L."/>
            <person name="Westerberg I."/>
            <person name="Brannstrom I.O."/>
            <person name="Guillou S."/>
            <person name="Cros-Aarteil S."/>
            <person name="Calhoun S."/>
            <person name="Haridas S."/>
            <person name="Kuo A."/>
            <person name="Mondo S."/>
            <person name="Pangilinan J."/>
            <person name="Riley R."/>
            <person name="Labutti K."/>
            <person name="Andreopoulos B."/>
            <person name="Lipzen A."/>
            <person name="Chen C."/>
            <person name="Yanf M."/>
            <person name="Daum C."/>
            <person name="Ng V."/>
            <person name="Clum A."/>
            <person name="Ohm R."/>
            <person name="Martin F."/>
            <person name="Silar P."/>
            <person name="Natvig D."/>
            <person name="Lalanne C."/>
            <person name="Gautier V."/>
            <person name="Ament-Velasquez S.L."/>
            <person name="Kruys A."/>
            <person name="Hutchinson M.I."/>
            <person name="Powell A.J."/>
            <person name="Barry K."/>
            <person name="Miller A.N."/>
            <person name="Grigoriev I.V."/>
            <person name="Debuchy R."/>
            <person name="Gladieux P."/>
            <person name="Thoren M.H."/>
            <person name="Johannesson H."/>
        </authorList>
    </citation>
    <scope>NUCLEOTIDE SEQUENCE</scope>
    <source>
        <strain evidence="4">CBS 508.74</strain>
    </source>
</reference>
<feature type="signal peptide" evidence="3">
    <location>
        <begin position="1"/>
        <end position="25"/>
    </location>
</feature>
<dbReference type="AlphaFoldDB" id="A0AAN6THP5"/>
<dbReference type="InterPro" id="IPR006652">
    <property type="entry name" value="Kelch_1"/>
</dbReference>
<dbReference type="Proteomes" id="UP001302812">
    <property type="component" value="Unassembled WGS sequence"/>
</dbReference>
<keyword evidence="5" id="KW-1185">Reference proteome</keyword>